<dbReference type="AlphaFoldDB" id="A0A1X7R4V6"/>
<dbReference type="Pfam" id="PF04082">
    <property type="entry name" value="Fungal_trans"/>
    <property type="match status" value="1"/>
</dbReference>
<dbReference type="STRING" id="1789683.A0A1X7R4V6"/>
<dbReference type="SMART" id="SM00066">
    <property type="entry name" value="GAL4"/>
    <property type="match status" value="1"/>
</dbReference>
<evidence type="ECO:0000256" key="2">
    <source>
        <dbReference type="ARBA" id="ARBA00022833"/>
    </source>
</evidence>
<evidence type="ECO:0000256" key="5">
    <source>
        <dbReference type="ARBA" id="ARBA00023163"/>
    </source>
</evidence>
<dbReference type="PROSITE" id="PS50048">
    <property type="entry name" value="ZN2_CY6_FUNGAL_2"/>
    <property type="match status" value="1"/>
</dbReference>
<dbReference type="InterPro" id="IPR050675">
    <property type="entry name" value="OAF3"/>
</dbReference>
<accession>A0A1X7R4V6</accession>
<dbReference type="InterPro" id="IPR007219">
    <property type="entry name" value="XnlR_reg_dom"/>
</dbReference>
<evidence type="ECO:0000259" key="8">
    <source>
        <dbReference type="PROSITE" id="PS50048"/>
    </source>
</evidence>
<evidence type="ECO:0000256" key="4">
    <source>
        <dbReference type="ARBA" id="ARBA00023125"/>
    </source>
</evidence>
<keyword evidence="10" id="KW-1185">Reference proteome</keyword>
<dbReference type="Gene3D" id="4.10.240.10">
    <property type="entry name" value="Zn(2)-C6 fungal-type DNA-binding domain"/>
    <property type="match status" value="1"/>
</dbReference>
<keyword evidence="6" id="KW-0539">Nucleus</keyword>
<dbReference type="InterPro" id="IPR001138">
    <property type="entry name" value="Zn2Cys6_DnaBD"/>
</dbReference>
<dbReference type="GO" id="GO:0006351">
    <property type="term" value="P:DNA-templated transcription"/>
    <property type="evidence" value="ECO:0007669"/>
    <property type="project" value="InterPro"/>
</dbReference>
<dbReference type="CDD" id="cd12148">
    <property type="entry name" value="fungal_TF_MHR"/>
    <property type="match status" value="1"/>
</dbReference>
<feature type="region of interest" description="Disordered" evidence="7">
    <location>
        <begin position="871"/>
        <end position="897"/>
    </location>
</feature>
<dbReference type="InterPro" id="IPR036864">
    <property type="entry name" value="Zn2-C6_fun-type_DNA-bd_sf"/>
</dbReference>
<dbReference type="GO" id="GO:0008270">
    <property type="term" value="F:zinc ion binding"/>
    <property type="evidence" value="ECO:0007669"/>
    <property type="project" value="InterPro"/>
</dbReference>
<dbReference type="GO" id="GO:0000978">
    <property type="term" value="F:RNA polymerase II cis-regulatory region sequence-specific DNA binding"/>
    <property type="evidence" value="ECO:0007669"/>
    <property type="project" value="TreeGrafter"/>
</dbReference>
<reference evidence="9 10" key="1">
    <citation type="submission" date="2017-04" db="EMBL/GenBank/DDBJ databases">
        <authorList>
            <person name="Afonso C.L."/>
            <person name="Miller P.J."/>
            <person name="Scott M.A."/>
            <person name="Spackman E."/>
            <person name="Goraichik I."/>
            <person name="Dimitrov K.M."/>
            <person name="Suarez D.L."/>
            <person name="Swayne D.E."/>
        </authorList>
    </citation>
    <scope>NUCLEOTIDE SEQUENCE [LARGE SCALE GENOMIC DNA]</scope>
</reference>
<dbReference type="SUPFAM" id="SSF57701">
    <property type="entry name" value="Zn2/Cys6 DNA-binding domain"/>
    <property type="match status" value="1"/>
</dbReference>
<keyword evidence="1" id="KW-0479">Metal-binding</keyword>
<dbReference type="GO" id="GO:0045944">
    <property type="term" value="P:positive regulation of transcription by RNA polymerase II"/>
    <property type="evidence" value="ECO:0007669"/>
    <property type="project" value="TreeGrafter"/>
</dbReference>
<dbReference type="PANTHER" id="PTHR31069:SF29">
    <property type="entry name" value="OLEATE-ACTIVATED TRANSCRIPTION FACTOR 1-RELATED"/>
    <property type="match status" value="1"/>
</dbReference>
<evidence type="ECO:0000256" key="6">
    <source>
        <dbReference type="ARBA" id="ARBA00023242"/>
    </source>
</evidence>
<keyword evidence="2" id="KW-0862">Zinc</keyword>
<dbReference type="OrthoDB" id="5069333at2759"/>
<keyword evidence="4" id="KW-0238">DNA-binding</keyword>
<name>A0A1X7R4V6_9SACH</name>
<dbReference type="Proteomes" id="UP000196158">
    <property type="component" value="Unassembled WGS sequence"/>
</dbReference>
<dbReference type="Pfam" id="PF00172">
    <property type="entry name" value="Zn_clus"/>
    <property type="match status" value="1"/>
</dbReference>
<feature type="domain" description="Zn(2)-C6 fungal-type" evidence="8">
    <location>
        <begin position="18"/>
        <end position="48"/>
    </location>
</feature>
<dbReference type="GO" id="GO:0005634">
    <property type="term" value="C:nucleus"/>
    <property type="evidence" value="ECO:0007669"/>
    <property type="project" value="TreeGrafter"/>
</dbReference>
<dbReference type="PANTHER" id="PTHR31069">
    <property type="entry name" value="OLEATE-ACTIVATED TRANSCRIPTION FACTOR 1-RELATED"/>
    <property type="match status" value="1"/>
</dbReference>
<evidence type="ECO:0000256" key="7">
    <source>
        <dbReference type="SAM" id="MobiDB-lite"/>
    </source>
</evidence>
<proteinExistence type="predicted"/>
<evidence type="ECO:0000256" key="1">
    <source>
        <dbReference type="ARBA" id="ARBA00022723"/>
    </source>
</evidence>
<sequence>MSENITKIAKKRNRLSFVCQACRRSKTKCDKLKPKCSRCKNQDLSCVYDIAIQTRPKCASRKSQIQMLDNELDFWKKKTNQLMKLQYKKIIESKQTHLFGDLEVLPERDLTNNKRTVKDFWDLNVNIYRDDTNLIISPIMKTEVTPLSENNIIINDHFIITLIISVIATSNENVALLPAYAAEPNMVKYCPSVVNTILKNKDILVKHCQNTHEKRRIEYFTNKLLQIPISHKNSVRLESFLADVNKDLSYPYLEDHCTLEGGYSELLESFIDSYEQLLPPYDVILHYKAHFYENIYPCLPFLDKNSFEKMFKSIVFKDPNNLEKIKLNFGTSGLRGKIETMCLLSIILKLSYMSLMFINEKDIDAKNISSDILKKYPISNKTISLIQKCAVSENWIACPNENIVACLLYMWSYLVFSPEEGDFFTANPTDVLCNLIIMLSTTIGLHRDPSDFRNLDGDFNRELRNHRRLLWLCVVGMSGIEVILKGRRGTSKSFMASFIDIDDPNVMDQYMKRVKNDMEVPDAFVLKLHENTFKYAYLVSLHQRISDCFLKYSGTFKLREINELKEKIDAFIKKEFPLESRAENLKDLNINTTNDDIINQLSLITTKNSANFLYTVLSKLIMLRVSLALLFHFEKCCVQQKKDMKAANNKDYENNIDYLPYYYHYLKESVCYTVLLSNYIGFFYDKGNSNVISPLTTYHMSKIIQLSLSTVLLTALSTGLKVHVSINEVMSSPTSVIIETSEKIQLLSELEVVMRTALFRTYNLVSENLRFTYYPVFKMLVLFDVFMVKYKKDELLPNYFKSLDTGLQIERREKLFGLTFNYKLEKGEKMIDDIRDRNLIGNFSCDQLKSILEKIHQTNLDIIPDYSDQDVNSIIDNNPPMQTHDNNSNESSGTPMSEINETQIPIKAYYHSSENNGLPTNSNINNTVDMINQSYSNETQLPNFPASMAVPELPENMVDINNIGFNNEHNNNNTNNPNKSMDYNTFQNPISLASDDTLEFANLFGDVDIFGYDFFFGTD</sequence>
<evidence type="ECO:0000313" key="10">
    <source>
        <dbReference type="Proteomes" id="UP000196158"/>
    </source>
</evidence>
<dbReference type="PROSITE" id="PS00463">
    <property type="entry name" value="ZN2_CY6_FUNGAL_1"/>
    <property type="match status" value="1"/>
</dbReference>
<evidence type="ECO:0000313" key="9">
    <source>
        <dbReference type="EMBL" id="SMN20707.1"/>
    </source>
</evidence>
<gene>
    <name evidence="9" type="ORF">KASA_0M00979G</name>
</gene>
<keyword evidence="5" id="KW-0804">Transcription</keyword>
<organism evidence="9 10">
    <name type="scientific">Maudiozyma saulgeensis</name>
    <dbReference type="NCBI Taxonomy" id="1789683"/>
    <lineage>
        <taxon>Eukaryota</taxon>
        <taxon>Fungi</taxon>
        <taxon>Dikarya</taxon>
        <taxon>Ascomycota</taxon>
        <taxon>Saccharomycotina</taxon>
        <taxon>Saccharomycetes</taxon>
        <taxon>Saccharomycetales</taxon>
        <taxon>Saccharomycetaceae</taxon>
        <taxon>Maudiozyma</taxon>
    </lineage>
</organism>
<evidence type="ECO:0000256" key="3">
    <source>
        <dbReference type="ARBA" id="ARBA00023015"/>
    </source>
</evidence>
<dbReference type="CDD" id="cd00067">
    <property type="entry name" value="GAL4"/>
    <property type="match status" value="1"/>
</dbReference>
<dbReference type="GO" id="GO:0000981">
    <property type="term" value="F:DNA-binding transcription factor activity, RNA polymerase II-specific"/>
    <property type="evidence" value="ECO:0007669"/>
    <property type="project" value="InterPro"/>
</dbReference>
<protein>
    <submittedName>
        <fullName evidence="9">Similar to Saccharomyces cerevisiae YAL051W OAF1 Oleate-activated transcription factor, acts alone and as a heterodimer with Pip2p</fullName>
    </submittedName>
</protein>
<keyword evidence="3" id="KW-0805">Transcription regulation</keyword>
<dbReference type="EMBL" id="FXLY01000006">
    <property type="protein sequence ID" value="SMN20707.1"/>
    <property type="molecule type" value="Genomic_DNA"/>
</dbReference>